<accession>A0ABS4FBR5</accession>
<reference evidence="1 2" key="1">
    <citation type="submission" date="2021-03" db="EMBL/GenBank/DDBJ databases">
        <title>Genomic Encyclopedia of Type Strains, Phase IV (KMG-IV): sequencing the most valuable type-strain genomes for metagenomic binning, comparative biology and taxonomic classification.</title>
        <authorList>
            <person name="Goeker M."/>
        </authorList>
    </citation>
    <scope>NUCLEOTIDE SEQUENCE [LARGE SCALE GENOMIC DNA]</scope>
    <source>
        <strain evidence="1 2">DSM 15596</strain>
    </source>
</reference>
<keyword evidence="2" id="KW-1185">Reference proteome</keyword>
<comment type="caution">
    <text evidence="1">The sequence shown here is derived from an EMBL/GenBank/DDBJ whole genome shotgun (WGS) entry which is preliminary data.</text>
</comment>
<dbReference type="EMBL" id="JAGGKI010000006">
    <property type="protein sequence ID" value="MBP1893679.1"/>
    <property type="molecule type" value="Genomic_DNA"/>
</dbReference>
<dbReference type="Proteomes" id="UP000706926">
    <property type="component" value="Unassembled WGS sequence"/>
</dbReference>
<protein>
    <submittedName>
        <fullName evidence="1">Uncharacterized protein</fullName>
    </submittedName>
</protein>
<evidence type="ECO:0000313" key="2">
    <source>
        <dbReference type="Proteomes" id="UP000706926"/>
    </source>
</evidence>
<proteinExistence type="predicted"/>
<organism evidence="1 2">
    <name type="scientific">Paenibacillus lactis</name>
    <dbReference type="NCBI Taxonomy" id="228574"/>
    <lineage>
        <taxon>Bacteria</taxon>
        <taxon>Bacillati</taxon>
        <taxon>Bacillota</taxon>
        <taxon>Bacilli</taxon>
        <taxon>Bacillales</taxon>
        <taxon>Paenibacillaceae</taxon>
        <taxon>Paenibacillus</taxon>
    </lineage>
</organism>
<name>A0ABS4FBR5_9BACL</name>
<gene>
    <name evidence="1" type="ORF">J2Z18_002782</name>
</gene>
<sequence>MRCFVPRAKIRQSVGIKMVVRLERSEPICLARFTGTISLTPFAKGQSKNNWKKIMVV</sequence>
<evidence type="ECO:0000313" key="1">
    <source>
        <dbReference type="EMBL" id="MBP1893679.1"/>
    </source>
</evidence>